<sequence length="81" mass="8318">MIAGDNSVAKRGAAAALGMSYYDLGRQTGKIVVRLLEGEKPGAIAPEVGNKLSLSVNPAAAQKQGVTLPAELVQSAQEVIK</sequence>
<accession>A0A4U9TC16</accession>
<dbReference type="InterPro" id="IPR007487">
    <property type="entry name" value="ABC_transpt-TYRBP-like"/>
</dbReference>
<reference evidence="1" key="1">
    <citation type="submission" date="2019-05" db="EMBL/GenBank/DDBJ databases">
        <authorList>
            <consortium name="Pathogen Informatics"/>
        </authorList>
    </citation>
    <scope>NUCLEOTIDE SEQUENCE [LARGE SCALE GENOMIC DNA]</scope>
    <source>
        <strain evidence="1">NCTC12965</strain>
    </source>
</reference>
<gene>
    <name evidence="1" type="ORF">NCTC12965_00111</name>
</gene>
<name>A0A4U9TC16_SERFO</name>
<dbReference type="EMBL" id="CABEEZ010000010">
    <property type="protein sequence ID" value="VTR15372.1"/>
    <property type="molecule type" value="Genomic_DNA"/>
</dbReference>
<proteinExistence type="predicted"/>
<evidence type="ECO:0000313" key="1">
    <source>
        <dbReference type="EMBL" id="VTR15372.1"/>
    </source>
</evidence>
<organism evidence="1">
    <name type="scientific">Serratia fonticola</name>
    <dbReference type="NCBI Taxonomy" id="47917"/>
    <lineage>
        <taxon>Bacteria</taxon>
        <taxon>Pseudomonadati</taxon>
        <taxon>Pseudomonadota</taxon>
        <taxon>Gammaproteobacteria</taxon>
        <taxon>Enterobacterales</taxon>
        <taxon>Yersiniaceae</taxon>
        <taxon>Serratia</taxon>
    </lineage>
</organism>
<protein>
    <submittedName>
        <fullName evidence="1">ABC-type uncharacterized transport system, periplasmic component</fullName>
    </submittedName>
</protein>
<dbReference type="PANTHER" id="PTHR35271:SF1">
    <property type="entry name" value="ABC TRANSPORTER, SUBSTRATE-BINDING LIPOPROTEIN"/>
    <property type="match status" value="1"/>
</dbReference>
<dbReference type="Gene3D" id="3.40.50.2300">
    <property type="match status" value="2"/>
</dbReference>
<dbReference type="Pfam" id="PF04392">
    <property type="entry name" value="ABC_sub_bind"/>
    <property type="match status" value="1"/>
</dbReference>
<dbReference type="PANTHER" id="PTHR35271">
    <property type="entry name" value="ABC TRANSPORTER, SUBSTRATE-BINDING LIPOPROTEIN-RELATED"/>
    <property type="match status" value="1"/>
</dbReference>
<dbReference type="AlphaFoldDB" id="A0A4U9TC16"/>